<dbReference type="RefSeq" id="WP_021121035.1">
    <property type="nucleotide sequence ID" value="NZ_KE557289.1"/>
</dbReference>
<dbReference type="GO" id="GO:0004419">
    <property type="term" value="F:hydroxymethylglutaryl-CoA lyase activity"/>
    <property type="evidence" value="ECO:0007669"/>
    <property type="project" value="UniProtKB-EC"/>
</dbReference>
<keyword evidence="2" id="KW-1185">Reference proteome</keyword>
<name>S9RNY3_9RHOB</name>
<comment type="caution">
    <text evidence="1">The sequence shown here is derived from an EMBL/GenBank/DDBJ whole genome shotgun (WGS) entry which is preliminary data.</text>
</comment>
<dbReference type="OrthoDB" id="9784013at2"/>
<gene>
    <name evidence="1" type="ORF">Salmuc_01154</name>
</gene>
<dbReference type="Proteomes" id="UP000015347">
    <property type="component" value="Unassembled WGS sequence"/>
</dbReference>
<evidence type="ECO:0000313" key="2">
    <source>
        <dbReference type="Proteomes" id="UP000015347"/>
    </source>
</evidence>
<dbReference type="STRING" id="1123237.Salmuc_01154"/>
<dbReference type="AlphaFoldDB" id="S9RNY3"/>
<proteinExistence type="predicted"/>
<reference evidence="2" key="1">
    <citation type="journal article" date="2014" name="Stand. Genomic Sci.">
        <title>Genome sequence of the exopolysaccharide-producing Salipiger mucosus type strain (DSM 16094(T)), a moderately halophilic member of the Roseobacter clade.</title>
        <authorList>
            <person name="Riedel T."/>
            <person name="Spring S."/>
            <person name="Fiebig A."/>
            <person name="Petersen J."/>
            <person name="Kyrpides N.C."/>
            <person name="Goker M."/>
            <person name="Klenk H.P."/>
        </authorList>
    </citation>
    <scope>NUCLEOTIDE SEQUENCE [LARGE SCALE GENOMIC DNA]</scope>
    <source>
        <strain evidence="2">DSM 16094</strain>
    </source>
</reference>
<dbReference type="EC" id="4.1.3.4" evidence="1"/>
<protein>
    <submittedName>
        <fullName evidence="1">Hydroxymethylglutaryl-CoA lyase</fullName>
        <ecNumber evidence="1">4.1.3.4</ecNumber>
    </submittedName>
</protein>
<dbReference type="HOGENOM" id="CLU_2144066_0_0_5"/>
<evidence type="ECO:0000313" key="1">
    <source>
        <dbReference type="EMBL" id="EPX75689.1"/>
    </source>
</evidence>
<organism evidence="1 2">
    <name type="scientific">Salipiger mucosus DSM 16094</name>
    <dbReference type="NCBI Taxonomy" id="1123237"/>
    <lineage>
        <taxon>Bacteria</taxon>
        <taxon>Pseudomonadati</taxon>
        <taxon>Pseudomonadota</taxon>
        <taxon>Alphaproteobacteria</taxon>
        <taxon>Rhodobacterales</taxon>
        <taxon>Roseobacteraceae</taxon>
        <taxon>Salipiger</taxon>
    </lineage>
</organism>
<sequence length="112" mass="12002">MPRRRLTSFDGDSPNIRAYPRLNAKGFLQAAESGLNLPALTSGSASDTFLARNNNSTPEKQIDGQRKLRALYTEHGLGSGPVFLFTAFGCNCEGDIPVAKAMQRAADLVGVC</sequence>
<dbReference type="EMBL" id="APVH01000069">
    <property type="protein sequence ID" value="EPX75689.1"/>
    <property type="molecule type" value="Genomic_DNA"/>
</dbReference>
<accession>S9RNY3</accession>
<keyword evidence="1" id="KW-0456">Lyase</keyword>